<reference evidence="2 3" key="1">
    <citation type="journal article" date="2019" name="Int. J. Syst. Evol. Microbiol.">
        <title>The Global Catalogue of Microorganisms (GCM) 10K type strain sequencing project: providing services to taxonomists for standard genome sequencing and annotation.</title>
        <authorList>
            <consortium name="The Broad Institute Genomics Platform"/>
            <consortium name="The Broad Institute Genome Sequencing Center for Infectious Disease"/>
            <person name="Wu L."/>
            <person name="Ma J."/>
        </authorList>
    </citation>
    <scope>NUCLEOTIDE SEQUENCE [LARGE SCALE GENOMIC DNA]</scope>
    <source>
        <strain evidence="2 3">DT72</strain>
    </source>
</reference>
<dbReference type="Proteomes" id="UP001596407">
    <property type="component" value="Unassembled WGS sequence"/>
</dbReference>
<evidence type="ECO:0000313" key="2">
    <source>
        <dbReference type="EMBL" id="MFC7079133.1"/>
    </source>
</evidence>
<feature type="compositionally biased region" description="Low complexity" evidence="1">
    <location>
        <begin position="75"/>
        <end position="97"/>
    </location>
</feature>
<accession>A0ABD5WJ17</accession>
<comment type="caution">
    <text evidence="2">The sequence shown here is derived from an EMBL/GenBank/DDBJ whole genome shotgun (WGS) entry which is preliminary data.</text>
</comment>
<protein>
    <submittedName>
        <fullName evidence="2">Uncharacterized protein</fullName>
    </submittedName>
</protein>
<feature type="compositionally biased region" description="Pro residues" evidence="1">
    <location>
        <begin position="98"/>
        <end position="107"/>
    </location>
</feature>
<gene>
    <name evidence="2" type="ORF">ACFQJ6_02245</name>
</gene>
<feature type="compositionally biased region" description="Low complexity" evidence="1">
    <location>
        <begin position="364"/>
        <end position="373"/>
    </location>
</feature>
<feature type="compositionally biased region" description="Pro residues" evidence="1">
    <location>
        <begin position="374"/>
        <end position="386"/>
    </location>
</feature>
<organism evidence="2 3">
    <name type="scientific">Halorussus caseinilyticus</name>
    <dbReference type="NCBI Taxonomy" id="3034025"/>
    <lineage>
        <taxon>Archaea</taxon>
        <taxon>Methanobacteriati</taxon>
        <taxon>Methanobacteriota</taxon>
        <taxon>Stenosarchaea group</taxon>
        <taxon>Halobacteria</taxon>
        <taxon>Halobacteriales</taxon>
        <taxon>Haladaptataceae</taxon>
        <taxon>Halorussus</taxon>
    </lineage>
</organism>
<feature type="region of interest" description="Disordered" evidence="1">
    <location>
        <begin position="273"/>
        <end position="395"/>
    </location>
</feature>
<dbReference type="RefSeq" id="WP_382208645.1">
    <property type="nucleotide sequence ID" value="NZ_JBHSZH010000002.1"/>
</dbReference>
<proteinExistence type="predicted"/>
<evidence type="ECO:0000256" key="1">
    <source>
        <dbReference type="SAM" id="MobiDB-lite"/>
    </source>
</evidence>
<dbReference type="AlphaFoldDB" id="A0ABD5WJ17"/>
<keyword evidence="3" id="KW-1185">Reference proteome</keyword>
<feature type="compositionally biased region" description="Low complexity" evidence="1">
    <location>
        <begin position="29"/>
        <end position="47"/>
    </location>
</feature>
<feature type="compositionally biased region" description="Pro residues" evidence="1">
    <location>
        <begin position="133"/>
        <end position="165"/>
    </location>
</feature>
<feature type="region of interest" description="Disordered" evidence="1">
    <location>
        <begin position="29"/>
        <end position="203"/>
    </location>
</feature>
<feature type="compositionally biased region" description="Polar residues" evidence="1">
    <location>
        <begin position="318"/>
        <end position="331"/>
    </location>
</feature>
<sequence>MNARSQQILAVAFSILIVTATVTPATAALDSPPSQSDADLPSLSSLATTIAGHEVFPDTPGNGNGNGPGNGKGNGPSKTTTTTATTTTAGNETTTPGQSPPENPGQGPPKNKTQGPPENPGQGPPENKTQGPPENPGQGPPENPGQGPPENPGQGPPPHAGPPSWVPNKGGNSNADKRGPPEWAKNGQAPLPPTNRSALRNRSEPLANATLNVSIRENASAADYRLAAIDALQTTEFDAPGSSADDHRRQALRELNESLDYVLDANRTTSAQLFERDKEASTPRSSRRASRNYWCGRTNASRRPLSRTPTDSLARFATGTSRSTSKPSQRTSPERAEQSSAPSGSARAANSIPPSASTASRGFTPSKPSTYSTSPPPRTSPSPPARTCPTRRTSPTRFAAACSTFEATNSRCRCR</sequence>
<name>A0ABD5WJ17_9EURY</name>
<feature type="compositionally biased region" description="Gly residues" evidence="1">
    <location>
        <begin position="62"/>
        <end position="74"/>
    </location>
</feature>
<feature type="compositionally biased region" description="Polar residues" evidence="1">
    <location>
        <begin position="352"/>
        <end position="363"/>
    </location>
</feature>
<evidence type="ECO:0000313" key="3">
    <source>
        <dbReference type="Proteomes" id="UP001596407"/>
    </source>
</evidence>
<dbReference type="EMBL" id="JBHSZH010000002">
    <property type="protein sequence ID" value="MFC7079133.1"/>
    <property type="molecule type" value="Genomic_DNA"/>
</dbReference>